<dbReference type="SUPFAM" id="SSF141868">
    <property type="entry name" value="EAL domain-like"/>
    <property type="match status" value="1"/>
</dbReference>
<protein>
    <recommendedName>
        <fullName evidence="1">EAL domain-containing protein</fullName>
    </recommendedName>
</protein>
<dbReference type="EMBL" id="CADIKM010000004">
    <property type="protein sequence ID" value="CAB3782163.1"/>
    <property type="molecule type" value="Genomic_DNA"/>
</dbReference>
<gene>
    <name evidence="2" type="ORF">LMG28138_01454</name>
</gene>
<evidence type="ECO:0000313" key="2">
    <source>
        <dbReference type="EMBL" id="CAB3782163.1"/>
    </source>
</evidence>
<proteinExistence type="predicted"/>
<accession>A0A6S7AZM3</accession>
<dbReference type="AlphaFoldDB" id="A0A6S7AZM3"/>
<dbReference type="PROSITE" id="PS50883">
    <property type="entry name" value="EAL"/>
    <property type="match status" value="1"/>
</dbReference>
<feature type="domain" description="EAL" evidence="1">
    <location>
        <begin position="1"/>
        <end position="63"/>
    </location>
</feature>
<keyword evidence="3" id="KW-1185">Reference proteome</keyword>
<reference evidence="2 3" key="1">
    <citation type="submission" date="2020-04" db="EMBL/GenBank/DDBJ databases">
        <authorList>
            <person name="De Canck E."/>
        </authorList>
    </citation>
    <scope>NUCLEOTIDE SEQUENCE [LARGE SCALE GENOMIC DNA]</scope>
    <source>
        <strain evidence="2 3">LMG 28138</strain>
    </source>
</reference>
<dbReference type="InterPro" id="IPR035919">
    <property type="entry name" value="EAL_sf"/>
</dbReference>
<sequence>MLHFIYHLTRLGHSLGKSVFVEGIEGAELLEAIAILGADAAQGYGIARPMPAQEMVAWPGKQPGLPDPQNPKSPLGKLARMLIWEECRHLMSESLLH</sequence>
<dbReference type="InterPro" id="IPR001633">
    <property type="entry name" value="EAL_dom"/>
</dbReference>
<evidence type="ECO:0000259" key="1">
    <source>
        <dbReference type="PROSITE" id="PS50883"/>
    </source>
</evidence>
<name>A0A6S7AZM3_9BURK</name>
<organism evidence="2 3">
    <name type="scientific">Pararobbsia alpina</name>
    <dbReference type="NCBI Taxonomy" id="621374"/>
    <lineage>
        <taxon>Bacteria</taxon>
        <taxon>Pseudomonadati</taxon>
        <taxon>Pseudomonadota</taxon>
        <taxon>Betaproteobacteria</taxon>
        <taxon>Burkholderiales</taxon>
        <taxon>Burkholderiaceae</taxon>
        <taxon>Pararobbsia</taxon>
    </lineage>
</organism>
<dbReference type="Proteomes" id="UP000494115">
    <property type="component" value="Unassembled WGS sequence"/>
</dbReference>
<evidence type="ECO:0000313" key="3">
    <source>
        <dbReference type="Proteomes" id="UP000494115"/>
    </source>
</evidence>
<dbReference type="Gene3D" id="3.20.20.450">
    <property type="entry name" value="EAL domain"/>
    <property type="match status" value="1"/>
</dbReference>